<organism evidence="1 2">
    <name type="scientific">Sphingomonas carotinifaciens</name>
    <dbReference type="NCBI Taxonomy" id="1166323"/>
    <lineage>
        <taxon>Bacteria</taxon>
        <taxon>Pseudomonadati</taxon>
        <taxon>Pseudomonadota</taxon>
        <taxon>Alphaproteobacteria</taxon>
        <taxon>Sphingomonadales</taxon>
        <taxon>Sphingomonadaceae</taxon>
        <taxon>Sphingomonas</taxon>
    </lineage>
</organism>
<dbReference type="Gene3D" id="1.25.40.10">
    <property type="entry name" value="Tetratricopeptide repeat domain"/>
    <property type="match status" value="1"/>
</dbReference>
<keyword evidence="2" id="KW-1185">Reference proteome</keyword>
<dbReference type="Proteomes" id="UP000323502">
    <property type="component" value="Unassembled WGS sequence"/>
</dbReference>
<dbReference type="SUPFAM" id="SSF48452">
    <property type="entry name" value="TPR-like"/>
    <property type="match status" value="1"/>
</dbReference>
<gene>
    <name evidence="1" type="ORF">SAMN05216557_10370</name>
</gene>
<evidence type="ECO:0000313" key="1">
    <source>
        <dbReference type="EMBL" id="SDF35141.1"/>
    </source>
</evidence>
<dbReference type="EMBL" id="FNBI01000003">
    <property type="protein sequence ID" value="SDF35141.1"/>
    <property type="molecule type" value="Genomic_DNA"/>
</dbReference>
<dbReference type="Pfam" id="PF14559">
    <property type="entry name" value="TPR_19"/>
    <property type="match status" value="1"/>
</dbReference>
<evidence type="ECO:0000313" key="2">
    <source>
        <dbReference type="Proteomes" id="UP000323502"/>
    </source>
</evidence>
<dbReference type="AlphaFoldDB" id="A0A1G7KDJ7"/>
<dbReference type="InterPro" id="IPR011990">
    <property type="entry name" value="TPR-like_helical_dom_sf"/>
</dbReference>
<proteinExistence type="predicted"/>
<name>A0A1G7KDJ7_9SPHN</name>
<protein>
    <submittedName>
        <fullName evidence="1">Tetratricopeptide repeat-containing protein</fullName>
    </submittedName>
</protein>
<accession>A0A1G7KDJ7</accession>
<reference evidence="1 2" key="1">
    <citation type="submission" date="2016-10" db="EMBL/GenBank/DDBJ databases">
        <authorList>
            <person name="Varghese N."/>
            <person name="Submissions S."/>
        </authorList>
    </citation>
    <scope>NUCLEOTIDE SEQUENCE [LARGE SCALE GENOMIC DNA]</scope>
    <source>
        <strain evidence="1 2">S7-754</strain>
    </source>
</reference>
<dbReference type="RefSeq" id="WP_235903985.1">
    <property type="nucleotide sequence ID" value="NZ_CP178397.1"/>
</dbReference>
<sequence length="116" mass="12344">MRAVARVAMIVAGMTMAVPALAGERTGYVQIAAGDLSGAERTLQAERRIFPDRPELMLNLAAIYAATNRASEARSLYSDVLRRDVVQMDMPSGAVVSSHAVAQAGLNRLAPTMASR</sequence>